<keyword evidence="3 6" id="KW-0812">Transmembrane</keyword>
<keyword evidence="2" id="KW-1003">Cell membrane</keyword>
<feature type="transmembrane region" description="Helical" evidence="6">
    <location>
        <begin position="33"/>
        <end position="57"/>
    </location>
</feature>
<evidence type="ECO:0000256" key="2">
    <source>
        <dbReference type="ARBA" id="ARBA00022475"/>
    </source>
</evidence>
<proteinExistence type="predicted"/>
<comment type="subcellular location">
    <subcellularLocation>
        <location evidence="1">Cell membrane</location>
        <topology evidence="1">Multi-pass membrane protein</topology>
    </subcellularLocation>
</comment>
<feature type="transmembrane region" description="Helical" evidence="6">
    <location>
        <begin position="216"/>
        <end position="242"/>
    </location>
</feature>
<reference evidence="8" key="1">
    <citation type="submission" date="2017-09" db="EMBL/GenBank/DDBJ databases">
        <title>Depth-based differentiation of microbial function through sediment-hosted aquifers and enrichment of novel symbionts in the deep terrestrial subsurface.</title>
        <authorList>
            <person name="Probst A.J."/>
            <person name="Ladd B."/>
            <person name="Jarett J.K."/>
            <person name="Geller-Mcgrath D.E."/>
            <person name="Sieber C.M.K."/>
            <person name="Emerson J.B."/>
            <person name="Anantharaman K."/>
            <person name="Thomas B.C."/>
            <person name="Malmstrom R."/>
            <person name="Stieglmeier M."/>
            <person name="Klingl A."/>
            <person name="Woyke T."/>
            <person name="Ryan C.M."/>
            <person name="Banfield J.F."/>
        </authorList>
    </citation>
    <scope>NUCLEOTIDE SEQUENCE [LARGE SCALE GENOMIC DNA]</scope>
</reference>
<organism evidence="7 8">
    <name type="scientific">Candidatus Shapirobacteria bacterium CG10_big_fil_rev_8_21_14_0_10_38_14</name>
    <dbReference type="NCBI Taxonomy" id="1974483"/>
    <lineage>
        <taxon>Bacteria</taxon>
        <taxon>Candidatus Shapironibacteriota</taxon>
    </lineage>
</organism>
<keyword evidence="4 6" id="KW-1133">Transmembrane helix</keyword>
<evidence type="ECO:0000256" key="4">
    <source>
        <dbReference type="ARBA" id="ARBA00022989"/>
    </source>
</evidence>
<feature type="transmembrane region" description="Helical" evidence="6">
    <location>
        <begin position="278"/>
        <end position="297"/>
    </location>
</feature>
<feature type="transmembrane region" description="Helical" evidence="6">
    <location>
        <begin position="6"/>
        <end position="26"/>
    </location>
</feature>
<accession>A0A2M8L4V3</accession>
<dbReference type="PANTHER" id="PTHR40277">
    <property type="entry name" value="BLL5419 PROTEIN"/>
    <property type="match status" value="1"/>
</dbReference>
<evidence type="ECO:0000313" key="7">
    <source>
        <dbReference type="EMBL" id="PJE68716.1"/>
    </source>
</evidence>
<dbReference type="InterPro" id="IPR022791">
    <property type="entry name" value="L-PG_synthase/AglD"/>
</dbReference>
<evidence type="ECO:0000256" key="5">
    <source>
        <dbReference type="ARBA" id="ARBA00023136"/>
    </source>
</evidence>
<evidence type="ECO:0000313" key="8">
    <source>
        <dbReference type="Proteomes" id="UP000229500"/>
    </source>
</evidence>
<name>A0A2M8L4V3_9BACT</name>
<evidence type="ECO:0000256" key="6">
    <source>
        <dbReference type="SAM" id="Phobius"/>
    </source>
</evidence>
<feature type="transmembrane region" description="Helical" evidence="6">
    <location>
        <begin position="248"/>
        <end position="266"/>
    </location>
</feature>
<sequence length="335" mass="38012">MKKVLLFFISLFVGIGLLVWIIRFVGWPQIKSAFLIFTGWHGVIIVLLTFLMLLVGAWKWKMILKNQGYALSNREIIAPYLTCFSMVYLFPMVILGGEIFRSYVLREKHGVPWGKAIASVVIDKILEATSFLIAILAGLTFFLLKIGLPPRNLAIILGGVLVLFIIGIGFFYFRTFKKQSIIKPLIKFFNRSKLPNGDILEMEREIFKFFKIKKKVLWQGFGLAFLRVAITWLRCWVLILFLGKSITVFPALSILGFYYFAMMIPIPAALGSHEVVQVFAFNALGLGSSIAPAFTMIQRGSELIMAFIGIIIFFKLGLGLFQNLLLKKLTNFIDK</sequence>
<keyword evidence="5 6" id="KW-0472">Membrane</keyword>
<feature type="transmembrane region" description="Helical" evidence="6">
    <location>
        <begin position="125"/>
        <end position="147"/>
    </location>
</feature>
<dbReference type="GO" id="GO:0005886">
    <property type="term" value="C:plasma membrane"/>
    <property type="evidence" value="ECO:0007669"/>
    <property type="project" value="UniProtKB-SubCell"/>
</dbReference>
<feature type="transmembrane region" description="Helical" evidence="6">
    <location>
        <begin position="303"/>
        <end position="326"/>
    </location>
</feature>
<protein>
    <recommendedName>
        <fullName evidence="9">Flippase-like domain-containing protein</fullName>
    </recommendedName>
</protein>
<evidence type="ECO:0000256" key="1">
    <source>
        <dbReference type="ARBA" id="ARBA00004651"/>
    </source>
</evidence>
<dbReference type="Proteomes" id="UP000229500">
    <property type="component" value="Unassembled WGS sequence"/>
</dbReference>
<dbReference type="AlphaFoldDB" id="A0A2M8L4V3"/>
<dbReference type="NCBIfam" id="TIGR00374">
    <property type="entry name" value="flippase-like domain"/>
    <property type="match status" value="1"/>
</dbReference>
<dbReference type="EMBL" id="PFEL01000111">
    <property type="protein sequence ID" value="PJE68716.1"/>
    <property type="molecule type" value="Genomic_DNA"/>
</dbReference>
<gene>
    <name evidence="7" type="ORF">COU96_03075</name>
</gene>
<comment type="caution">
    <text evidence="7">The sequence shown here is derived from an EMBL/GenBank/DDBJ whole genome shotgun (WGS) entry which is preliminary data.</text>
</comment>
<feature type="transmembrane region" description="Helical" evidence="6">
    <location>
        <begin position="77"/>
        <end position="104"/>
    </location>
</feature>
<dbReference type="PANTHER" id="PTHR40277:SF1">
    <property type="entry name" value="BLL5419 PROTEIN"/>
    <property type="match status" value="1"/>
</dbReference>
<evidence type="ECO:0000256" key="3">
    <source>
        <dbReference type="ARBA" id="ARBA00022692"/>
    </source>
</evidence>
<feature type="transmembrane region" description="Helical" evidence="6">
    <location>
        <begin position="153"/>
        <end position="173"/>
    </location>
</feature>
<evidence type="ECO:0008006" key="9">
    <source>
        <dbReference type="Google" id="ProtNLM"/>
    </source>
</evidence>
<dbReference type="Pfam" id="PF03706">
    <property type="entry name" value="LPG_synthase_TM"/>
    <property type="match status" value="1"/>
</dbReference>